<protein>
    <submittedName>
        <fullName evidence="2">Uncharacterized protein</fullName>
    </submittedName>
</protein>
<feature type="transmembrane region" description="Helical" evidence="1">
    <location>
        <begin position="96"/>
        <end position="114"/>
    </location>
</feature>
<evidence type="ECO:0000313" key="3">
    <source>
        <dbReference type="Proteomes" id="UP000011820"/>
    </source>
</evidence>
<dbReference type="Proteomes" id="UP000011820">
    <property type="component" value="Chromosome"/>
</dbReference>
<proteinExistence type="predicted"/>
<keyword evidence="1" id="KW-0812">Transmembrane</keyword>
<evidence type="ECO:0000313" key="2">
    <source>
        <dbReference type="EMBL" id="AGH17311.1"/>
    </source>
</evidence>
<sequence length="266" mass="31940">MWERIANTIVATSKKWSFLFAILSPTEVYNVHRRIWHLLRDDFGYFTKRTFFCFAFFITIIYVFFPIFINFLISYIYKNIGYKISSQYYSLTEYTWHDIETFLALLYMSCILVATDDRKLRMIEDGDRIIEIIQSIRRAFDQYKEEERKALSDIQEQLLNDASKKIVFSSDREEYIGLHQKQIDLIHQNIDRHLARMKNQLVAESDELEDILSRYSIESIPLDLPEMSQDEAIKYINHVYLLGKWISRGEIQRSQIARREYIGYLQ</sequence>
<keyword evidence="3" id="KW-1185">Reference proteome</keyword>
<name>A0ABM5NGP6_LIBAS</name>
<evidence type="ECO:0000256" key="1">
    <source>
        <dbReference type="SAM" id="Phobius"/>
    </source>
</evidence>
<dbReference type="EMBL" id="CP004005">
    <property type="protein sequence ID" value="AGH17311.1"/>
    <property type="molecule type" value="Genomic_DNA"/>
</dbReference>
<gene>
    <name evidence="2" type="ORF">WSI_04715</name>
</gene>
<keyword evidence="1" id="KW-1133">Transmembrane helix</keyword>
<reference evidence="2 3" key="1">
    <citation type="journal article" date="2013" name="Genome Announc.">
        <title>Complete Genome Sequence of a Chinese Strain of 'Candidatus Liberibacter asiaticus'.</title>
        <authorList>
            <person name="Lin H."/>
            <person name="Han C.S."/>
            <person name="Liu B."/>
            <person name="Lou B."/>
            <person name="Bai X."/>
            <person name="Deng C."/>
            <person name="Civerolo E.L."/>
            <person name="Gupta G."/>
        </authorList>
    </citation>
    <scope>NUCLEOTIDE SEQUENCE [LARGE SCALE GENOMIC DNA]</scope>
    <source>
        <strain evidence="3">gxpsy</strain>
    </source>
</reference>
<organism evidence="2 3">
    <name type="scientific">Candidatus Liberibacter asiaticus str. gxpsy</name>
    <dbReference type="NCBI Taxonomy" id="1174529"/>
    <lineage>
        <taxon>Bacteria</taxon>
        <taxon>Pseudomonadati</taxon>
        <taxon>Pseudomonadota</taxon>
        <taxon>Alphaproteobacteria</taxon>
        <taxon>Hyphomicrobiales</taxon>
        <taxon>Rhizobiaceae</taxon>
        <taxon>Liberibacter</taxon>
    </lineage>
</organism>
<feature type="transmembrane region" description="Helical" evidence="1">
    <location>
        <begin position="50"/>
        <end position="76"/>
    </location>
</feature>
<keyword evidence="1" id="KW-0472">Membrane</keyword>
<accession>A0ABM5NGP6</accession>